<gene>
    <name evidence="7" type="ORF">GMBLW1_52600</name>
</gene>
<dbReference type="InterPro" id="IPR011010">
    <property type="entry name" value="DNA_brk_join_enz"/>
</dbReference>
<dbReference type="InParanoid" id="A0A6C2YS28"/>
<dbReference type="InterPro" id="IPR002104">
    <property type="entry name" value="Integrase_catalytic"/>
</dbReference>
<keyword evidence="8" id="KW-1185">Reference proteome</keyword>
<reference evidence="7" key="1">
    <citation type="submission" date="2019-04" db="EMBL/GenBank/DDBJ databases">
        <authorList>
            <consortium name="Science for Life Laboratories"/>
        </authorList>
    </citation>
    <scope>NUCLEOTIDE SEQUENCE</scope>
    <source>
        <strain evidence="7">MBLW1</strain>
    </source>
</reference>
<sequence length="397" mass="44964">MASVINDPNGRRRIQFKGIDDHRRTIRLGKMSRKDADSICRQVEAILGAKISGQPMPRETAIWIESLGDQLREKLAAVGLIGLEKTNDFVGYLQDWLDDRKTSGYAKQSLIAWGQVIRDLTIMFPGRSLQSMTAEDGERFRQSLMERNLRASTIHKRLTHARQFFDDAVRKGIIQANAWKHVRHRTGNVSERRAYVPTADVIRVIDHCPNVWWRLLVALARFGGLRTPSEPFSLTWADVDWERNRIAVPSPKTSRQGKPHRIIPLFPSIRPYLEAAFEAAEPGTIFVIPEMYRKRAMGPHGWRNANLRSTLGKVLRRAGVEPWPRLWHSLRSSCESDLAGKFPLAVVTKWLGNTPSIALRHYVDPTDVAFDTAANWDQIRDGQGGAKSGANPTQKQA</sequence>
<evidence type="ECO:0000259" key="5">
    <source>
        <dbReference type="PROSITE" id="PS51898"/>
    </source>
</evidence>
<dbReference type="PROSITE" id="PS51900">
    <property type="entry name" value="CB"/>
    <property type="match status" value="1"/>
</dbReference>
<feature type="domain" description="Core-binding (CB)" evidence="6">
    <location>
        <begin position="87"/>
        <end position="169"/>
    </location>
</feature>
<evidence type="ECO:0000259" key="6">
    <source>
        <dbReference type="PROSITE" id="PS51900"/>
    </source>
</evidence>
<dbReference type="InterPro" id="IPR013762">
    <property type="entry name" value="Integrase-like_cat_sf"/>
</dbReference>
<dbReference type="Proteomes" id="UP000464378">
    <property type="component" value="Chromosome"/>
</dbReference>
<dbReference type="GO" id="GO:0006310">
    <property type="term" value="P:DNA recombination"/>
    <property type="evidence" value="ECO:0007669"/>
    <property type="project" value="UniProtKB-KW"/>
</dbReference>
<dbReference type="KEGG" id="tim:GMBLW1_52600"/>
<dbReference type="GO" id="GO:0015074">
    <property type="term" value="P:DNA integration"/>
    <property type="evidence" value="ECO:0007669"/>
    <property type="project" value="UniProtKB-KW"/>
</dbReference>
<dbReference type="Gene3D" id="1.10.150.130">
    <property type="match status" value="1"/>
</dbReference>
<accession>A0A6C2YS28</accession>
<dbReference type="SUPFAM" id="SSF56349">
    <property type="entry name" value="DNA breaking-rejoining enzymes"/>
    <property type="match status" value="1"/>
</dbReference>
<evidence type="ECO:0008006" key="9">
    <source>
        <dbReference type="Google" id="ProtNLM"/>
    </source>
</evidence>
<evidence type="ECO:0000313" key="7">
    <source>
        <dbReference type="EMBL" id="VIP03933.1"/>
    </source>
</evidence>
<evidence type="ECO:0000256" key="3">
    <source>
        <dbReference type="ARBA" id="ARBA00023172"/>
    </source>
</evidence>
<dbReference type="CDD" id="cd00397">
    <property type="entry name" value="DNA_BRE_C"/>
    <property type="match status" value="1"/>
</dbReference>
<organism evidence="7">
    <name type="scientific">Tuwongella immobilis</name>
    <dbReference type="NCBI Taxonomy" id="692036"/>
    <lineage>
        <taxon>Bacteria</taxon>
        <taxon>Pseudomonadati</taxon>
        <taxon>Planctomycetota</taxon>
        <taxon>Planctomycetia</taxon>
        <taxon>Gemmatales</taxon>
        <taxon>Gemmataceae</taxon>
        <taxon>Tuwongella</taxon>
    </lineage>
</organism>
<dbReference type="InterPro" id="IPR010998">
    <property type="entry name" value="Integrase_recombinase_N"/>
</dbReference>
<dbReference type="PROSITE" id="PS51898">
    <property type="entry name" value="TYR_RECOMBINASE"/>
    <property type="match status" value="1"/>
</dbReference>
<dbReference type="InterPro" id="IPR044068">
    <property type="entry name" value="CB"/>
</dbReference>
<dbReference type="AlphaFoldDB" id="A0A6C2YS28"/>
<keyword evidence="2 4" id="KW-0238">DNA-binding</keyword>
<protein>
    <recommendedName>
        <fullName evidence="9">Tyr recombinase domain-containing protein</fullName>
    </recommendedName>
</protein>
<evidence type="ECO:0000256" key="4">
    <source>
        <dbReference type="PROSITE-ProRule" id="PRU01248"/>
    </source>
</evidence>
<evidence type="ECO:0000313" key="8">
    <source>
        <dbReference type="Proteomes" id="UP000464378"/>
    </source>
</evidence>
<dbReference type="RefSeq" id="WP_162659077.1">
    <property type="nucleotide sequence ID" value="NZ_LR593887.1"/>
</dbReference>
<dbReference type="Pfam" id="PF00589">
    <property type="entry name" value="Phage_integrase"/>
    <property type="match status" value="1"/>
</dbReference>
<keyword evidence="1" id="KW-0229">DNA integration</keyword>
<keyword evidence="3" id="KW-0233">DNA recombination</keyword>
<dbReference type="GO" id="GO:0003677">
    <property type="term" value="F:DNA binding"/>
    <property type="evidence" value="ECO:0007669"/>
    <property type="project" value="UniProtKB-UniRule"/>
</dbReference>
<evidence type="ECO:0000256" key="2">
    <source>
        <dbReference type="ARBA" id="ARBA00023125"/>
    </source>
</evidence>
<dbReference type="EMBL" id="LR586016">
    <property type="protein sequence ID" value="VIP03933.1"/>
    <property type="molecule type" value="Genomic_DNA"/>
</dbReference>
<proteinExistence type="predicted"/>
<evidence type="ECO:0000256" key="1">
    <source>
        <dbReference type="ARBA" id="ARBA00022908"/>
    </source>
</evidence>
<name>A0A6C2YS28_9BACT</name>
<dbReference type="Gene3D" id="1.10.443.10">
    <property type="entry name" value="Intergrase catalytic core"/>
    <property type="match status" value="1"/>
</dbReference>
<feature type="domain" description="Tyr recombinase" evidence="5">
    <location>
        <begin position="191"/>
        <end position="375"/>
    </location>
</feature>
<dbReference type="EMBL" id="LR593887">
    <property type="protein sequence ID" value="VTS05233.1"/>
    <property type="molecule type" value="Genomic_DNA"/>
</dbReference>